<dbReference type="InterPro" id="IPR036271">
    <property type="entry name" value="Tet_transcr_reg_TetR-rel_C_sf"/>
</dbReference>
<dbReference type="Pfam" id="PF00440">
    <property type="entry name" value="TetR_N"/>
    <property type="match status" value="1"/>
</dbReference>
<comment type="caution">
    <text evidence="6">The sequence shown here is derived from an EMBL/GenBank/DDBJ whole genome shotgun (WGS) entry which is preliminary data.</text>
</comment>
<feature type="domain" description="HTH tetR-type" evidence="5">
    <location>
        <begin position="10"/>
        <end position="69"/>
    </location>
</feature>
<evidence type="ECO:0000256" key="4">
    <source>
        <dbReference type="PROSITE-ProRule" id="PRU00335"/>
    </source>
</evidence>
<organism evidence="6 7">
    <name type="scientific">Dactylosporangium sucinum</name>
    <dbReference type="NCBI Taxonomy" id="1424081"/>
    <lineage>
        <taxon>Bacteria</taxon>
        <taxon>Bacillati</taxon>
        <taxon>Actinomycetota</taxon>
        <taxon>Actinomycetes</taxon>
        <taxon>Micromonosporales</taxon>
        <taxon>Micromonosporaceae</taxon>
        <taxon>Dactylosporangium</taxon>
    </lineage>
</organism>
<dbReference type="EMBL" id="BMPI01000012">
    <property type="protein sequence ID" value="GGM26133.1"/>
    <property type="molecule type" value="Genomic_DNA"/>
</dbReference>
<feature type="DNA-binding region" description="H-T-H motif" evidence="4">
    <location>
        <begin position="32"/>
        <end position="51"/>
    </location>
</feature>
<accession>A0A917TKR3</accession>
<dbReference type="PROSITE" id="PS50977">
    <property type="entry name" value="HTH_TETR_2"/>
    <property type="match status" value="1"/>
</dbReference>
<evidence type="ECO:0000259" key="5">
    <source>
        <dbReference type="PROSITE" id="PS50977"/>
    </source>
</evidence>
<dbReference type="RefSeq" id="WP_229834988.1">
    <property type="nucleotide sequence ID" value="NZ_BMPI01000012.1"/>
</dbReference>
<evidence type="ECO:0000256" key="3">
    <source>
        <dbReference type="ARBA" id="ARBA00023163"/>
    </source>
</evidence>
<dbReference type="GO" id="GO:0003700">
    <property type="term" value="F:DNA-binding transcription factor activity"/>
    <property type="evidence" value="ECO:0007669"/>
    <property type="project" value="TreeGrafter"/>
</dbReference>
<dbReference type="Gene3D" id="1.10.357.10">
    <property type="entry name" value="Tetracycline Repressor, domain 2"/>
    <property type="match status" value="1"/>
</dbReference>
<keyword evidence="2 4" id="KW-0238">DNA-binding</keyword>
<dbReference type="InterPro" id="IPR050109">
    <property type="entry name" value="HTH-type_TetR-like_transc_reg"/>
</dbReference>
<dbReference type="SUPFAM" id="SSF46689">
    <property type="entry name" value="Homeodomain-like"/>
    <property type="match status" value="1"/>
</dbReference>
<reference evidence="6" key="1">
    <citation type="journal article" date="2014" name="Int. J. Syst. Evol. Microbiol.">
        <title>Complete genome sequence of Corynebacterium casei LMG S-19264T (=DSM 44701T), isolated from a smear-ripened cheese.</title>
        <authorList>
            <consortium name="US DOE Joint Genome Institute (JGI-PGF)"/>
            <person name="Walter F."/>
            <person name="Albersmeier A."/>
            <person name="Kalinowski J."/>
            <person name="Ruckert C."/>
        </authorList>
    </citation>
    <scope>NUCLEOTIDE SEQUENCE</scope>
    <source>
        <strain evidence="6">JCM 19831</strain>
    </source>
</reference>
<dbReference type="InterPro" id="IPR009057">
    <property type="entry name" value="Homeodomain-like_sf"/>
</dbReference>
<dbReference type="PANTHER" id="PTHR30055">
    <property type="entry name" value="HTH-TYPE TRANSCRIPTIONAL REGULATOR RUTR"/>
    <property type="match status" value="1"/>
</dbReference>
<name>A0A917TKR3_9ACTN</name>
<gene>
    <name evidence="6" type="ORF">GCM10007977_029060</name>
</gene>
<evidence type="ECO:0000313" key="7">
    <source>
        <dbReference type="Proteomes" id="UP000642070"/>
    </source>
</evidence>
<keyword evidence="7" id="KW-1185">Reference proteome</keyword>
<evidence type="ECO:0000256" key="2">
    <source>
        <dbReference type="ARBA" id="ARBA00023125"/>
    </source>
</evidence>
<dbReference type="SUPFAM" id="SSF48498">
    <property type="entry name" value="Tetracyclin repressor-like, C-terminal domain"/>
    <property type="match status" value="1"/>
</dbReference>
<evidence type="ECO:0000256" key="1">
    <source>
        <dbReference type="ARBA" id="ARBA00023015"/>
    </source>
</evidence>
<keyword evidence="3" id="KW-0804">Transcription</keyword>
<proteinExistence type="predicted"/>
<dbReference type="InterPro" id="IPR001647">
    <property type="entry name" value="HTH_TetR"/>
</dbReference>
<keyword evidence="1" id="KW-0805">Transcription regulation</keyword>
<reference evidence="6" key="2">
    <citation type="submission" date="2020-09" db="EMBL/GenBank/DDBJ databases">
        <authorList>
            <person name="Sun Q."/>
            <person name="Ohkuma M."/>
        </authorList>
    </citation>
    <scope>NUCLEOTIDE SEQUENCE</scope>
    <source>
        <strain evidence="6">JCM 19831</strain>
    </source>
</reference>
<dbReference type="AlphaFoldDB" id="A0A917TKR3"/>
<sequence>MSQSLRSDAADNRARILDAARALFAADGLDVPMREIARRAGVGPATVYRRFPTKQVLVAEAFRPQVYACHAIIEDGLADPDPWHGLCLAVENLFALHARSRAATAALFAAFPRAFDLAAAREQAIGLLTVLMGRAMETGRMRRDVGVNDVVLLLMANGGLHAASDRARLSASRRFAELAIHALRV</sequence>
<evidence type="ECO:0000313" key="6">
    <source>
        <dbReference type="EMBL" id="GGM26133.1"/>
    </source>
</evidence>
<dbReference type="PRINTS" id="PR00455">
    <property type="entry name" value="HTHTETR"/>
</dbReference>
<dbReference type="PANTHER" id="PTHR30055:SF234">
    <property type="entry name" value="HTH-TYPE TRANSCRIPTIONAL REGULATOR BETI"/>
    <property type="match status" value="1"/>
</dbReference>
<dbReference type="Proteomes" id="UP000642070">
    <property type="component" value="Unassembled WGS sequence"/>
</dbReference>
<protein>
    <submittedName>
        <fullName evidence="6">TetR family transcriptional regulator</fullName>
    </submittedName>
</protein>
<dbReference type="GO" id="GO:0000976">
    <property type="term" value="F:transcription cis-regulatory region binding"/>
    <property type="evidence" value="ECO:0007669"/>
    <property type="project" value="TreeGrafter"/>
</dbReference>